<dbReference type="PANTHER" id="PTHR43245">
    <property type="entry name" value="BIFUNCTIONAL POLYMYXIN RESISTANCE PROTEIN ARNA"/>
    <property type="match status" value="1"/>
</dbReference>
<evidence type="ECO:0000256" key="1">
    <source>
        <dbReference type="SAM" id="SignalP"/>
    </source>
</evidence>
<accession>A0AAV5AE50</accession>
<dbReference type="InterPro" id="IPR050177">
    <property type="entry name" value="Lipid_A_modif_metabolic_enz"/>
</dbReference>
<dbReference type="AlphaFoldDB" id="A0AAV5AE50"/>
<proteinExistence type="predicted"/>
<feature type="chain" id="PRO_5043887461" description="NAD-dependent epimerase/dehydratase domain-containing protein" evidence="1">
    <location>
        <begin position="20"/>
        <end position="417"/>
    </location>
</feature>
<comment type="caution">
    <text evidence="2">The sequence shown here is derived from an EMBL/GenBank/DDBJ whole genome shotgun (WGS) entry which is preliminary data.</text>
</comment>
<dbReference type="Proteomes" id="UP001050691">
    <property type="component" value="Unassembled WGS sequence"/>
</dbReference>
<dbReference type="InterPro" id="IPR036291">
    <property type="entry name" value="NAD(P)-bd_dom_sf"/>
</dbReference>
<protein>
    <recommendedName>
        <fullName evidence="4">NAD-dependent epimerase/dehydratase domain-containing protein</fullName>
    </recommendedName>
</protein>
<dbReference type="EMBL" id="BPWL01000007">
    <property type="protein sequence ID" value="GJJ11992.1"/>
    <property type="molecule type" value="Genomic_DNA"/>
</dbReference>
<keyword evidence="1" id="KW-0732">Signal</keyword>
<gene>
    <name evidence="2" type="ORF">Clacol_006230</name>
</gene>
<evidence type="ECO:0000313" key="2">
    <source>
        <dbReference type="EMBL" id="GJJ11992.1"/>
    </source>
</evidence>
<name>A0AAV5AE50_9AGAM</name>
<dbReference type="SUPFAM" id="SSF51735">
    <property type="entry name" value="NAD(P)-binding Rossmann-fold domains"/>
    <property type="match status" value="1"/>
</dbReference>
<sequence length="417" mass="46613">MSSKPSVLILGGLTTAARALGQFLVPDDAEALVSHVRFVDKYSVAPPTTYLGPRFTALLKNSIVDYQQANLTKEGPVQKCFDPPEGIQPFSYIFDLTGQVHISRTSVDLHIEQTATPAFFIGREAAKRGVKAYVRITPPYYQTALEKTAHQESDVIKPSEPVGTWYHEALRILANFPDLNLVIIRHGLIYGPWVVSGIVTPLMLLGLVYKELDEEFKSLWSPYVRFNTIHVDDVAAACWTAAEWMAKTGRAEANKVAGENIYFANDKNKVANVQGVPDPKIELTAPLFNLIDDTDTTLQTFGSVLTQVFGIKTGFHGLLHNTLAQMKTEEALEEINETHIEAWTRILAKANPPLQRTPLNPYMEAYMLEKRSFAYNGAKIKKILNFQLKYPTFGPDTIKGVIDSFKEDGVWPNVQWN</sequence>
<evidence type="ECO:0000313" key="3">
    <source>
        <dbReference type="Proteomes" id="UP001050691"/>
    </source>
</evidence>
<feature type="signal peptide" evidence="1">
    <location>
        <begin position="1"/>
        <end position="19"/>
    </location>
</feature>
<dbReference type="PANTHER" id="PTHR43245:SF11">
    <property type="entry name" value="LD23561P"/>
    <property type="match status" value="1"/>
</dbReference>
<evidence type="ECO:0008006" key="4">
    <source>
        <dbReference type="Google" id="ProtNLM"/>
    </source>
</evidence>
<reference evidence="2" key="1">
    <citation type="submission" date="2021-10" db="EMBL/GenBank/DDBJ databases">
        <title>De novo Genome Assembly of Clathrus columnatus (Basidiomycota, Fungi) Using Illumina and Nanopore Sequence Data.</title>
        <authorList>
            <person name="Ogiso-Tanaka E."/>
            <person name="Itagaki H."/>
            <person name="Hosoya T."/>
            <person name="Hosaka K."/>
        </authorList>
    </citation>
    <scope>NUCLEOTIDE SEQUENCE</scope>
    <source>
        <strain evidence="2">MO-923</strain>
    </source>
</reference>
<dbReference type="Gene3D" id="3.40.50.720">
    <property type="entry name" value="NAD(P)-binding Rossmann-like Domain"/>
    <property type="match status" value="1"/>
</dbReference>
<organism evidence="2 3">
    <name type="scientific">Clathrus columnatus</name>
    <dbReference type="NCBI Taxonomy" id="1419009"/>
    <lineage>
        <taxon>Eukaryota</taxon>
        <taxon>Fungi</taxon>
        <taxon>Dikarya</taxon>
        <taxon>Basidiomycota</taxon>
        <taxon>Agaricomycotina</taxon>
        <taxon>Agaricomycetes</taxon>
        <taxon>Phallomycetidae</taxon>
        <taxon>Phallales</taxon>
        <taxon>Clathraceae</taxon>
        <taxon>Clathrus</taxon>
    </lineage>
</organism>
<keyword evidence="3" id="KW-1185">Reference proteome</keyword>